<dbReference type="EMBL" id="CP000271">
    <property type="protein sequence ID" value="ABE34683.1"/>
    <property type="molecule type" value="Genomic_DNA"/>
</dbReference>
<name>Q13MK6_PARXL</name>
<feature type="compositionally biased region" description="Basic and acidic residues" evidence="1">
    <location>
        <begin position="188"/>
        <end position="212"/>
    </location>
</feature>
<evidence type="ECO:0000256" key="2">
    <source>
        <dbReference type="SAM" id="Phobius"/>
    </source>
</evidence>
<dbReference type="eggNOG" id="ENOG50302N6">
    <property type="taxonomic scope" value="Bacteria"/>
</dbReference>
<feature type="transmembrane region" description="Helical" evidence="2">
    <location>
        <begin position="35"/>
        <end position="61"/>
    </location>
</feature>
<feature type="region of interest" description="Disordered" evidence="1">
    <location>
        <begin position="111"/>
        <end position="145"/>
    </location>
</feature>
<evidence type="ECO:0000313" key="3">
    <source>
        <dbReference type="EMBL" id="ABE34683.1"/>
    </source>
</evidence>
<accession>Q13MK6</accession>
<dbReference type="OrthoDB" id="9006324at2"/>
<evidence type="ECO:0008006" key="5">
    <source>
        <dbReference type="Google" id="ProtNLM"/>
    </source>
</evidence>
<dbReference type="AlphaFoldDB" id="Q13MK6"/>
<protein>
    <recommendedName>
        <fullName evidence="5">Transmembrane protein</fullName>
    </recommendedName>
</protein>
<reference evidence="3 4" key="1">
    <citation type="journal article" date="2006" name="Proc. Natl. Acad. Sci. U.S.A.">
        <title>Burkholderia xenovorans LB400 harbors a multi-replicon, 9.73-Mbp genome shaped for versatility.</title>
        <authorList>
            <person name="Chain P.S."/>
            <person name="Denef V.J."/>
            <person name="Konstantinidis K.T."/>
            <person name="Vergez L.M."/>
            <person name="Agullo L."/>
            <person name="Reyes V.L."/>
            <person name="Hauser L."/>
            <person name="Cordova M."/>
            <person name="Gomez L."/>
            <person name="Gonzalez M."/>
            <person name="Land M."/>
            <person name="Lao V."/>
            <person name="Larimer F."/>
            <person name="LiPuma J.J."/>
            <person name="Mahenthiralingam E."/>
            <person name="Malfatti S.A."/>
            <person name="Marx C.J."/>
            <person name="Parnell J.J."/>
            <person name="Ramette A."/>
            <person name="Richardson P."/>
            <person name="Seeger M."/>
            <person name="Smith D."/>
            <person name="Spilker T."/>
            <person name="Sul W.J."/>
            <person name="Tsoi T.V."/>
            <person name="Ulrich L.E."/>
            <person name="Zhulin I.B."/>
            <person name="Tiedje J.M."/>
        </authorList>
    </citation>
    <scope>NUCLEOTIDE SEQUENCE [LARGE SCALE GENOMIC DNA]</scope>
    <source>
        <strain evidence="3 4">LB400</strain>
    </source>
</reference>
<sequence>MFNDPNLRKSVAGGPDACAQMNGSSRSGAAAPPRFGRLAMCVAVAGALAIGVLGTVAYGVWFNQDQQAYAQAMAGARQALGNGAPANAAVIAKPASVTSSTSVASVATTAATTGSTVTASPTGGDPEAGGRLASWSGEVTRHSGSGLPATFVAEADPAAAPVPPATSSTRRSAGVGNPPAQQLVSTRPAKDSRATPQERRATPTSARHKDNPFARLELFFRRVSYRQHGNANQQDIYSHP</sequence>
<feature type="region of interest" description="Disordered" evidence="1">
    <location>
        <begin position="158"/>
        <end position="212"/>
    </location>
</feature>
<gene>
    <name evidence="3" type="ORF">Bxe_B1276</name>
</gene>
<organism evidence="3 4">
    <name type="scientific">Paraburkholderia xenovorans (strain LB400)</name>
    <dbReference type="NCBI Taxonomy" id="266265"/>
    <lineage>
        <taxon>Bacteria</taxon>
        <taxon>Pseudomonadati</taxon>
        <taxon>Pseudomonadota</taxon>
        <taxon>Betaproteobacteria</taxon>
        <taxon>Burkholderiales</taxon>
        <taxon>Burkholderiaceae</taxon>
        <taxon>Paraburkholderia</taxon>
    </lineage>
</organism>
<dbReference type="KEGG" id="bxe:Bxe_B1276"/>
<keyword evidence="2" id="KW-0812">Transmembrane</keyword>
<evidence type="ECO:0000313" key="4">
    <source>
        <dbReference type="Proteomes" id="UP000001817"/>
    </source>
</evidence>
<dbReference type="PATRIC" id="fig|266265.5.peg.6477"/>
<keyword evidence="4" id="KW-1185">Reference proteome</keyword>
<proteinExistence type="predicted"/>
<dbReference type="STRING" id="266265.Bxe_B1276"/>
<dbReference type="KEGG" id="bxb:DR64_6589"/>
<keyword evidence="2" id="KW-1133">Transmembrane helix</keyword>
<evidence type="ECO:0000256" key="1">
    <source>
        <dbReference type="SAM" id="MobiDB-lite"/>
    </source>
</evidence>
<keyword evidence="2" id="KW-0472">Membrane</keyword>
<dbReference type="Proteomes" id="UP000001817">
    <property type="component" value="Chromosome 2"/>
</dbReference>
<feature type="compositionally biased region" description="Low complexity" evidence="1">
    <location>
        <begin position="111"/>
        <end position="123"/>
    </location>
</feature>